<keyword evidence="1" id="KW-0862">Zinc</keyword>
<evidence type="ECO:0000313" key="6">
    <source>
        <dbReference type="Proteomes" id="UP000183832"/>
    </source>
</evidence>
<proteinExistence type="predicted"/>
<dbReference type="InterPro" id="IPR002906">
    <property type="entry name" value="Ribosomal_eS31"/>
</dbReference>
<dbReference type="OrthoDB" id="428577at2759"/>
<evidence type="ECO:0000256" key="2">
    <source>
        <dbReference type="ARBA" id="ARBA00022980"/>
    </source>
</evidence>
<accession>A0A1J1IF37</accession>
<evidence type="ECO:0000256" key="3">
    <source>
        <dbReference type="ARBA" id="ARBA00023274"/>
    </source>
</evidence>
<dbReference type="InterPro" id="IPR038582">
    <property type="entry name" value="Ribosomal_eS31_euk-type_sf"/>
</dbReference>
<dbReference type="SUPFAM" id="SSF57829">
    <property type="entry name" value="Zn-binding ribosomal proteins"/>
    <property type="match status" value="1"/>
</dbReference>
<dbReference type="GO" id="GO:1990904">
    <property type="term" value="C:ribonucleoprotein complex"/>
    <property type="evidence" value="ECO:0007669"/>
    <property type="project" value="UniProtKB-KW"/>
</dbReference>
<organism evidence="5 6">
    <name type="scientific">Clunio marinus</name>
    <dbReference type="NCBI Taxonomy" id="568069"/>
    <lineage>
        <taxon>Eukaryota</taxon>
        <taxon>Metazoa</taxon>
        <taxon>Ecdysozoa</taxon>
        <taxon>Arthropoda</taxon>
        <taxon>Hexapoda</taxon>
        <taxon>Insecta</taxon>
        <taxon>Pterygota</taxon>
        <taxon>Neoptera</taxon>
        <taxon>Endopterygota</taxon>
        <taxon>Diptera</taxon>
        <taxon>Nematocera</taxon>
        <taxon>Chironomoidea</taxon>
        <taxon>Chironomidae</taxon>
        <taxon>Clunio</taxon>
    </lineage>
</organism>
<dbReference type="GO" id="GO:0003735">
    <property type="term" value="F:structural constituent of ribosome"/>
    <property type="evidence" value="ECO:0007669"/>
    <property type="project" value="InterPro"/>
</dbReference>
<dbReference type="STRING" id="568069.A0A1J1IF37"/>
<protein>
    <submittedName>
        <fullName evidence="5">CLUMA_CG012060, isoform A</fullName>
    </submittedName>
</protein>
<dbReference type="AlphaFoldDB" id="A0A1J1IF37"/>
<keyword evidence="3" id="KW-0687">Ribonucleoprotein</keyword>
<dbReference type="SMART" id="SM01402">
    <property type="entry name" value="Ribosomal_S27"/>
    <property type="match status" value="1"/>
</dbReference>
<reference evidence="5 6" key="1">
    <citation type="submission" date="2015-04" db="EMBL/GenBank/DDBJ databases">
        <authorList>
            <person name="Syromyatnikov M.Y."/>
            <person name="Popov V.N."/>
        </authorList>
    </citation>
    <scope>NUCLEOTIDE SEQUENCE [LARGE SCALE GENOMIC DNA]</scope>
</reference>
<feature type="domain" description="Small ribosomal subunit protein eS31" evidence="4">
    <location>
        <begin position="42"/>
        <end position="87"/>
    </location>
</feature>
<dbReference type="EMBL" id="CVRI01000048">
    <property type="protein sequence ID" value="CRK98827.1"/>
    <property type="molecule type" value="Genomic_DNA"/>
</dbReference>
<keyword evidence="2" id="KW-0689">Ribosomal protein</keyword>
<name>A0A1J1IF37_9DIPT</name>
<dbReference type="Proteomes" id="UP000183832">
    <property type="component" value="Unassembled WGS sequence"/>
</dbReference>
<dbReference type="GO" id="GO:0005840">
    <property type="term" value="C:ribosome"/>
    <property type="evidence" value="ECO:0007669"/>
    <property type="project" value="UniProtKB-KW"/>
</dbReference>
<sequence>MERYSGDELLKFSIDRLISNFNSDQIEVLKCVKLTSALDTPLSSDLRVDENGKIHRLRRECPAETCGAGVFMAAHENRAYCGKCTLTFVDKE</sequence>
<gene>
    <name evidence="5" type="ORF">CLUMA_CG012060</name>
</gene>
<evidence type="ECO:0000256" key="1">
    <source>
        <dbReference type="ARBA" id="ARBA00022833"/>
    </source>
</evidence>
<dbReference type="GO" id="GO:0006412">
    <property type="term" value="P:translation"/>
    <property type="evidence" value="ECO:0007669"/>
    <property type="project" value="InterPro"/>
</dbReference>
<dbReference type="InterPro" id="IPR011332">
    <property type="entry name" value="Ribosomal_zn-bd"/>
</dbReference>
<dbReference type="Gene3D" id="6.20.50.150">
    <property type="match status" value="1"/>
</dbReference>
<evidence type="ECO:0000259" key="4">
    <source>
        <dbReference type="SMART" id="SM01402"/>
    </source>
</evidence>
<evidence type="ECO:0000313" key="5">
    <source>
        <dbReference type="EMBL" id="CRK98827.1"/>
    </source>
</evidence>
<dbReference type="Pfam" id="PF01599">
    <property type="entry name" value="Ribosomal_S27"/>
    <property type="match status" value="1"/>
</dbReference>
<keyword evidence="6" id="KW-1185">Reference proteome</keyword>